<reference evidence="3" key="1">
    <citation type="submission" date="2023-03" db="EMBL/GenBank/DDBJ databases">
        <title>Massive genome expansion in bonnet fungi (Mycena s.s.) driven by repeated elements and novel gene families across ecological guilds.</title>
        <authorList>
            <consortium name="Lawrence Berkeley National Laboratory"/>
            <person name="Harder C.B."/>
            <person name="Miyauchi S."/>
            <person name="Viragh M."/>
            <person name="Kuo A."/>
            <person name="Thoen E."/>
            <person name="Andreopoulos B."/>
            <person name="Lu D."/>
            <person name="Skrede I."/>
            <person name="Drula E."/>
            <person name="Henrissat B."/>
            <person name="Morin E."/>
            <person name="Kohler A."/>
            <person name="Barry K."/>
            <person name="LaButti K."/>
            <person name="Morin E."/>
            <person name="Salamov A."/>
            <person name="Lipzen A."/>
            <person name="Mereny Z."/>
            <person name="Hegedus B."/>
            <person name="Baldrian P."/>
            <person name="Stursova M."/>
            <person name="Weitz H."/>
            <person name="Taylor A."/>
            <person name="Grigoriev I.V."/>
            <person name="Nagy L.G."/>
            <person name="Martin F."/>
            <person name="Kauserud H."/>
        </authorList>
    </citation>
    <scope>NUCLEOTIDE SEQUENCE</scope>
    <source>
        <strain evidence="3">9144</strain>
    </source>
</reference>
<sequence>MEGPTSSIQDTVPPPHPKAYVQAQLISFPDEVLNILRNETSYKETIQKLETELSVYKRAYADVDADLKAAKSAQLETETLNMQLKNENMLLKKQDKGNRVVMLIDGDGAIFSPHLIAWGEKGGHAAAQLLSDATLQYLADIYGSRGTQLWVYVFFNRRGLLDTFRREGLSALTGKFEHFIMGFNQATERFLMVDVGNTKEAADAKLKVYLEDEIRLPETFKIIFGGCHDNGYVANLLSQITAGYKEKLVLLKSYAEMAAGIAGLGLPSLTIPELFLLHKLGEDATLSQTDAKSPSMSSSPLSGNISLNFPVQTPSPRALDPNLLLIDAEQPAPCTLFYLKNSCKLGASCPYAHDYILTTAQLEELRVGAKRAPCFDANKGKECIFGDSCCYGHVCFRSSKCSFHKRGICKFTQRAFSVLHSFYEG</sequence>
<dbReference type="EMBL" id="JARJCW010000001">
    <property type="protein sequence ID" value="KAJ7230449.1"/>
    <property type="molecule type" value="Genomic_DNA"/>
</dbReference>
<gene>
    <name evidence="3" type="ORF">GGX14DRAFT_410840</name>
</gene>
<dbReference type="PANTHER" id="PTHR37543:SF1">
    <property type="entry name" value="CCCH ZINC FINGER DNA BINDING PROTEIN (AFU_ORTHOLOGUE AFUA_5G12760)"/>
    <property type="match status" value="1"/>
</dbReference>
<proteinExistence type="predicted"/>
<feature type="domain" description="C3H1-type" evidence="2">
    <location>
        <begin position="368"/>
        <end position="396"/>
    </location>
</feature>
<protein>
    <recommendedName>
        <fullName evidence="2">C3H1-type domain-containing protein</fullName>
    </recommendedName>
</protein>
<dbReference type="PROSITE" id="PS50103">
    <property type="entry name" value="ZF_C3H1"/>
    <property type="match status" value="2"/>
</dbReference>
<organism evidence="3 4">
    <name type="scientific">Mycena pura</name>
    <dbReference type="NCBI Taxonomy" id="153505"/>
    <lineage>
        <taxon>Eukaryota</taxon>
        <taxon>Fungi</taxon>
        <taxon>Dikarya</taxon>
        <taxon>Basidiomycota</taxon>
        <taxon>Agaricomycotina</taxon>
        <taxon>Agaricomycetes</taxon>
        <taxon>Agaricomycetidae</taxon>
        <taxon>Agaricales</taxon>
        <taxon>Marasmiineae</taxon>
        <taxon>Mycenaceae</taxon>
        <taxon>Mycena</taxon>
    </lineage>
</organism>
<comment type="caution">
    <text evidence="3">The sequence shown here is derived from an EMBL/GenBank/DDBJ whole genome shotgun (WGS) entry which is preliminary data.</text>
</comment>
<keyword evidence="1" id="KW-0862">Zinc</keyword>
<feature type="domain" description="C3H1-type" evidence="2">
    <location>
        <begin position="328"/>
        <end position="356"/>
    </location>
</feature>
<dbReference type="PANTHER" id="PTHR37543">
    <property type="entry name" value="CCCH ZINC FINGER DNA BINDING PROTEIN (AFU_ORTHOLOGUE AFUA_5G12760)"/>
    <property type="match status" value="1"/>
</dbReference>
<dbReference type="SMART" id="SM00356">
    <property type="entry name" value="ZnF_C3H1"/>
    <property type="match status" value="2"/>
</dbReference>
<dbReference type="InterPro" id="IPR057683">
    <property type="entry name" value="DUF7923"/>
</dbReference>
<dbReference type="Gene3D" id="4.10.1000.10">
    <property type="entry name" value="Zinc finger, CCCH-type"/>
    <property type="match status" value="1"/>
</dbReference>
<dbReference type="AlphaFoldDB" id="A0AAD7E5X5"/>
<dbReference type="Proteomes" id="UP001219525">
    <property type="component" value="Unassembled WGS sequence"/>
</dbReference>
<evidence type="ECO:0000259" key="2">
    <source>
        <dbReference type="PROSITE" id="PS50103"/>
    </source>
</evidence>
<dbReference type="InterPro" id="IPR000571">
    <property type="entry name" value="Znf_CCCH"/>
</dbReference>
<accession>A0AAD7E5X5</accession>
<dbReference type="GO" id="GO:0008270">
    <property type="term" value="F:zinc ion binding"/>
    <property type="evidence" value="ECO:0007669"/>
    <property type="project" value="UniProtKB-KW"/>
</dbReference>
<dbReference type="Pfam" id="PF25540">
    <property type="entry name" value="DUF7923"/>
    <property type="match status" value="1"/>
</dbReference>
<keyword evidence="1" id="KW-0479">Metal-binding</keyword>
<evidence type="ECO:0000313" key="3">
    <source>
        <dbReference type="EMBL" id="KAJ7230449.1"/>
    </source>
</evidence>
<name>A0AAD7E5X5_9AGAR</name>
<evidence type="ECO:0000313" key="4">
    <source>
        <dbReference type="Proteomes" id="UP001219525"/>
    </source>
</evidence>
<evidence type="ECO:0000256" key="1">
    <source>
        <dbReference type="PROSITE-ProRule" id="PRU00723"/>
    </source>
</evidence>
<keyword evidence="1" id="KW-0863">Zinc-finger</keyword>
<keyword evidence="4" id="KW-1185">Reference proteome</keyword>
<feature type="zinc finger region" description="C3H1-type" evidence="1">
    <location>
        <begin position="368"/>
        <end position="396"/>
    </location>
</feature>
<feature type="zinc finger region" description="C3H1-type" evidence="1">
    <location>
        <begin position="328"/>
        <end position="356"/>
    </location>
</feature>